<evidence type="ECO:0000256" key="3">
    <source>
        <dbReference type="ARBA" id="ARBA00023159"/>
    </source>
</evidence>
<evidence type="ECO:0000256" key="2">
    <source>
        <dbReference type="ARBA" id="ARBA00023125"/>
    </source>
</evidence>
<dbReference type="InterPro" id="IPR014710">
    <property type="entry name" value="RmlC-like_jellyroll"/>
</dbReference>
<comment type="caution">
    <text evidence="7">The sequence shown here is derived from an EMBL/GenBank/DDBJ whole genome shotgun (WGS) entry which is preliminary data.</text>
</comment>
<dbReference type="Pfam" id="PF00027">
    <property type="entry name" value="cNMP_binding"/>
    <property type="match status" value="1"/>
</dbReference>
<keyword evidence="3" id="KW-0010">Activator</keyword>
<dbReference type="EMBL" id="MASJ01000039">
    <property type="protein sequence ID" value="OCS82920.1"/>
    <property type="molecule type" value="Genomic_DNA"/>
</dbReference>
<evidence type="ECO:0008006" key="9">
    <source>
        <dbReference type="Google" id="ProtNLM"/>
    </source>
</evidence>
<dbReference type="GO" id="GO:0005829">
    <property type="term" value="C:cytosol"/>
    <property type="evidence" value="ECO:0007669"/>
    <property type="project" value="TreeGrafter"/>
</dbReference>
<protein>
    <recommendedName>
        <fullName evidence="9">Crp/Fnr family transcriptional regulator</fullName>
    </recommendedName>
</protein>
<dbReference type="GO" id="GO:0003700">
    <property type="term" value="F:DNA-binding transcription factor activity"/>
    <property type="evidence" value="ECO:0007669"/>
    <property type="project" value="TreeGrafter"/>
</dbReference>
<evidence type="ECO:0000256" key="4">
    <source>
        <dbReference type="ARBA" id="ARBA00023163"/>
    </source>
</evidence>
<keyword evidence="8" id="KW-1185">Reference proteome</keyword>
<dbReference type="PANTHER" id="PTHR24567">
    <property type="entry name" value="CRP FAMILY TRANSCRIPTIONAL REGULATORY PROTEIN"/>
    <property type="match status" value="1"/>
</dbReference>
<dbReference type="SUPFAM" id="SSF46785">
    <property type="entry name" value="Winged helix' DNA-binding domain"/>
    <property type="match status" value="1"/>
</dbReference>
<feature type="domain" description="Cyclic nucleotide-binding" evidence="5">
    <location>
        <begin position="30"/>
        <end position="106"/>
    </location>
</feature>
<dbReference type="Gene3D" id="1.10.10.10">
    <property type="entry name" value="Winged helix-like DNA-binding domain superfamily/Winged helix DNA-binding domain"/>
    <property type="match status" value="1"/>
</dbReference>
<evidence type="ECO:0000256" key="1">
    <source>
        <dbReference type="ARBA" id="ARBA00023015"/>
    </source>
</evidence>
<evidence type="ECO:0000313" key="8">
    <source>
        <dbReference type="Proteomes" id="UP000093199"/>
    </source>
</evidence>
<dbReference type="STRING" id="33978.A6M13_05835"/>
<proteinExistence type="predicted"/>
<dbReference type="PANTHER" id="PTHR24567:SF26">
    <property type="entry name" value="REGULATORY PROTEIN YEIL"/>
    <property type="match status" value="1"/>
</dbReference>
<dbReference type="SUPFAM" id="SSF51206">
    <property type="entry name" value="cAMP-binding domain-like"/>
    <property type="match status" value="1"/>
</dbReference>
<dbReference type="InterPro" id="IPR018490">
    <property type="entry name" value="cNMP-bd_dom_sf"/>
</dbReference>
<dbReference type="InterPro" id="IPR036390">
    <property type="entry name" value="WH_DNA-bd_sf"/>
</dbReference>
<organism evidence="7 8">
    <name type="scientific">Caryophanon tenue</name>
    <dbReference type="NCBI Taxonomy" id="33978"/>
    <lineage>
        <taxon>Bacteria</taxon>
        <taxon>Bacillati</taxon>
        <taxon>Bacillota</taxon>
        <taxon>Bacilli</taxon>
        <taxon>Bacillales</taxon>
        <taxon>Caryophanaceae</taxon>
        <taxon>Caryophanon</taxon>
    </lineage>
</organism>
<dbReference type="InterPro" id="IPR036388">
    <property type="entry name" value="WH-like_DNA-bd_sf"/>
</dbReference>
<dbReference type="InterPro" id="IPR000595">
    <property type="entry name" value="cNMP-bd_dom"/>
</dbReference>
<accession>A0A1C0Y6Z3</accession>
<keyword evidence="2" id="KW-0238">DNA-binding</keyword>
<sequence>MTHYALNRRHAILQQYIQKFQLANVLPDVLLHAMTLEAFEKGERIITQGEMPHAIYFLVEGRSKVYTTSQDGRSLILTFTTPFTVISDIEFIERRPYLNTVEAVTDGYYLKLPLTLVEQYGMQHLPFMTFMLKTLTRKFYDNANALHFNFLHSVDVRFASYLLAMTHEEPNVPIHDLKDVAQMIGTSYRHLNRIIGQLSDAGYIERAQRTIRILNREQLLHLAKYNIYEER</sequence>
<dbReference type="CDD" id="cd00038">
    <property type="entry name" value="CAP_ED"/>
    <property type="match status" value="1"/>
</dbReference>
<dbReference type="PROSITE" id="PS50042">
    <property type="entry name" value="CNMP_BINDING_3"/>
    <property type="match status" value="1"/>
</dbReference>
<dbReference type="Gene3D" id="2.60.120.10">
    <property type="entry name" value="Jelly Rolls"/>
    <property type="match status" value="1"/>
</dbReference>
<evidence type="ECO:0000259" key="5">
    <source>
        <dbReference type="PROSITE" id="PS50042"/>
    </source>
</evidence>
<dbReference type="PROSITE" id="PS51063">
    <property type="entry name" value="HTH_CRP_2"/>
    <property type="match status" value="1"/>
</dbReference>
<dbReference type="AlphaFoldDB" id="A0A1C0Y6Z3"/>
<feature type="domain" description="HTH crp-type" evidence="6">
    <location>
        <begin position="152"/>
        <end position="217"/>
    </location>
</feature>
<gene>
    <name evidence="7" type="ORF">A6M13_05835</name>
</gene>
<dbReference type="Pfam" id="PF13545">
    <property type="entry name" value="HTH_Crp_2"/>
    <property type="match status" value="1"/>
</dbReference>
<name>A0A1C0Y6Z3_9BACL</name>
<reference evidence="7 8" key="1">
    <citation type="submission" date="2016-07" db="EMBL/GenBank/DDBJ databases">
        <title>Caryophanon tenue genome sequencing.</title>
        <authorList>
            <person name="Verma A."/>
            <person name="Pal Y."/>
            <person name="Krishnamurthi S."/>
        </authorList>
    </citation>
    <scope>NUCLEOTIDE SEQUENCE [LARGE SCALE GENOMIC DNA]</scope>
    <source>
        <strain evidence="7 8">DSM 14152</strain>
    </source>
</reference>
<dbReference type="GO" id="GO:0003677">
    <property type="term" value="F:DNA binding"/>
    <property type="evidence" value="ECO:0007669"/>
    <property type="project" value="UniProtKB-KW"/>
</dbReference>
<keyword evidence="4" id="KW-0804">Transcription</keyword>
<evidence type="ECO:0000313" key="7">
    <source>
        <dbReference type="EMBL" id="OCS82920.1"/>
    </source>
</evidence>
<keyword evidence="1" id="KW-0805">Transcription regulation</keyword>
<evidence type="ECO:0000259" key="6">
    <source>
        <dbReference type="PROSITE" id="PS51063"/>
    </source>
</evidence>
<dbReference type="Proteomes" id="UP000093199">
    <property type="component" value="Unassembled WGS sequence"/>
</dbReference>
<dbReference type="InterPro" id="IPR050397">
    <property type="entry name" value="Env_Response_Regulators"/>
</dbReference>
<dbReference type="InterPro" id="IPR012318">
    <property type="entry name" value="HTH_CRP"/>
</dbReference>